<dbReference type="Gene3D" id="1.25.40.10">
    <property type="entry name" value="Tetratricopeptide repeat domain"/>
    <property type="match status" value="1"/>
</dbReference>
<dbReference type="GO" id="GO:0060271">
    <property type="term" value="P:cilium assembly"/>
    <property type="evidence" value="ECO:0007669"/>
    <property type="project" value="TreeGrafter"/>
</dbReference>
<protein>
    <submittedName>
        <fullName evidence="4">Uncharacterized protein</fullName>
    </submittedName>
</protein>
<dbReference type="GO" id="GO:0070062">
    <property type="term" value="C:extracellular exosome"/>
    <property type="evidence" value="ECO:0007669"/>
    <property type="project" value="TreeGrafter"/>
</dbReference>
<name>A0A9W6ZAV3_9STRA</name>
<evidence type="ECO:0000256" key="2">
    <source>
        <dbReference type="ARBA" id="ARBA00022803"/>
    </source>
</evidence>
<dbReference type="OrthoDB" id="10262375at2759"/>
<feature type="region of interest" description="Disordered" evidence="3">
    <location>
        <begin position="190"/>
        <end position="252"/>
    </location>
</feature>
<comment type="caution">
    <text evidence="4">The sequence shown here is derived from an EMBL/GenBank/DDBJ whole genome shotgun (WGS) entry which is preliminary data.</text>
</comment>
<keyword evidence="5" id="KW-1185">Reference proteome</keyword>
<feature type="compositionally biased region" description="Basic and acidic residues" evidence="3">
    <location>
        <begin position="191"/>
        <end position="216"/>
    </location>
</feature>
<evidence type="ECO:0000313" key="5">
    <source>
        <dbReference type="Proteomes" id="UP001165082"/>
    </source>
</evidence>
<evidence type="ECO:0000256" key="1">
    <source>
        <dbReference type="ARBA" id="ARBA00022737"/>
    </source>
</evidence>
<keyword evidence="1" id="KW-0677">Repeat</keyword>
<dbReference type="InterPro" id="IPR052628">
    <property type="entry name" value="CFAP70"/>
</dbReference>
<evidence type="ECO:0000256" key="3">
    <source>
        <dbReference type="SAM" id="MobiDB-lite"/>
    </source>
</evidence>
<reference evidence="4" key="1">
    <citation type="submission" date="2022-07" db="EMBL/GenBank/DDBJ databases">
        <title>Genome analysis of Parmales, a sister group of diatoms, reveals the evolutionary specialization of diatoms from phago-mixotrophs to photoautotrophs.</title>
        <authorList>
            <person name="Ban H."/>
            <person name="Sato S."/>
            <person name="Yoshikawa S."/>
            <person name="Kazumasa Y."/>
            <person name="Nakamura Y."/>
            <person name="Ichinomiya M."/>
            <person name="Saitoh K."/>
            <person name="Sato N."/>
            <person name="Blanc-Mathieu R."/>
            <person name="Endo H."/>
            <person name="Kuwata A."/>
            <person name="Ogata H."/>
        </authorList>
    </citation>
    <scope>NUCLEOTIDE SEQUENCE</scope>
</reference>
<keyword evidence="2" id="KW-0802">TPR repeat</keyword>
<gene>
    <name evidence="4" type="ORF">TrRE_jg150</name>
</gene>
<organism evidence="4 5">
    <name type="scientific">Triparma retinervis</name>
    <dbReference type="NCBI Taxonomy" id="2557542"/>
    <lineage>
        <taxon>Eukaryota</taxon>
        <taxon>Sar</taxon>
        <taxon>Stramenopiles</taxon>
        <taxon>Ochrophyta</taxon>
        <taxon>Bolidophyceae</taxon>
        <taxon>Parmales</taxon>
        <taxon>Triparmaceae</taxon>
        <taxon>Triparma</taxon>
    </lineage>
</organism>
<dbReference type="GO" id="GO:0003341">
    <property type="term" value="P:cilium movement"/>
    <property type="evidence" value="ECO:0007669"/>
    <property type="project" value="TreeGrafter"/>
</dbReference>
<accession>A0A9W6ZAV3</accession>
<dbReference type="PANTHER" id="PTHR44314:SF1">
    <property type="entry name" value="CILIA- AND FLAGELLA-ASSOCIATED PROTEIN 70"/>
    <property type="match status" value="1"/>
</dbReference>
<dbReference type="EMBL" id="BRXZ01000539">
    <property type="protein sequence ID" value="GMH46780.1"/>
    <property type="molecule type" value="Genomic_DNA"/>
</dbReference>
<feature type="region of interest" description="Disordered" evidence="3">
    <location>
        <begin position="446"/>
        <end position="471"/>
    </location>
</feature>
<sequence length="1067" mass="114256">MSLTDALPDNGSFSVEVLGATLGFKPAIVAKPIPEDKVEGEEGVEGAVVASSEVEGYVAPACYCKLRLNNVAQCFEQAKADNEGGGEAVDGEEAASDSTVVLISENCVGQGEGPAFVYNFSVKMTSKEKLKVVSTLISDALVNDGGEIEIFKVGGEGEEDEQLGGGGFSLNGAFSGDAIVIKLGEVPPVVEEDKGSGEEAKAKAEAEGGEEKKDDSGDSPAAAEGETPEGGEAAAEAAPEEPTDKSPGSLAEYGSTSQIEIKVNLDDNVADFIEGGYSVNFSKIAANNVPADVFGVKVVVEDEVNNEEYLVKLQEKLAEENKKWSYECILEGLGGGLVVTGGLVEFVKDEEKAPAEEDADPEEEKLGEGGGEEGGEEEEKGEEEKAPEPIVRPTGKFNLYFGSTSKSSFMTYQEGKALKNAIRAGGDEFTVKLTKNVNPDAVAVEEEAAPAKGKKGKKGKEKEEVEEVEEAPAVESWEGSITVSLGSLLEAGVTECVVQGSYEEVTEFDGTVTITSPLFKEETVGKGDGEARIKAVSGGAYTSYQHSLDRDMFKELKDQLDSSVDQLVEEFAELFLLNESANAHMGKEEKLKRMLYHLNKKGGYFKLKESLKPCLQRIVAEKVKGSDIFTGGGAPSLDSDEGNVYVAKLFDFLLKEMNDSVLRKFVPLSVLECRESRENDIKVAKNIPQKMVKLKMLAEDSEGVGDVDSARRFHMDRIAMAEIETKNEKLGWKYLVGAKVDYADFLLSIQARGEAIACLKEAVGLNGKRVDNAMLLGCVTLEEGGEGGGELLGGCFDLLLPEDEDGEGYDEDSFAEVDNAAVMNVLVALNYKQAGEASLMRKALRTAALAVQKSGGGSPLRHLIVACLDAADFLLASKLSKCAKVCLEWAAECEAKAKAKCRENGLNDGGVRELRARQAVMKCKICLIDGDLEAAKGFAAEAEKRYKSSGKAERGQVALMASEMFLAAGNEKNALAKLVSCLDLLPDPVPYKVYHSLYLILSGQGRWKEAREVMFRAAKSWKYSSVWLSIGKASIKLGYLEDAEDSLLESNGANTNDGKSWGLFVVL</sequence>
<dbReference type="GO" id="GO:0031514">
    <property type="term" value="C:motile cilium"/>
    <property type="evidence" value="ECO:0007669"/>
    <property type="project" value="TreeGrafter"/>
</dbReference>
<feature type="compositionally biased region" description="Low complexity" evidence="3">
    <location>
        <begin position="218"/>
        <end position="237"/>
    </location>
</feature>
<dbReference type="AlphaFoldDB" id="A0A9W6ZAV3"/>
<proteinExistence type="predicted"/>
<dbReference type="InterPro" id="IPR011990">
    <property type="entry name" value="TPR-like_helical_dom_sf"/>
</dbReference>
<feature type="region of interest" description="Disordered" evidence="3">
    <location>
        <begin position="351"/>
        <end position="393"/>
    </location>
</feature>
<evidence type="ECO:0000313" key="4">
    <source>
        <dbReference type="EMBL" id="GMH46780.1"/>
    </source>
</evidence>
<feature type="compositionally biased region" description="Acidic residues" evidence="3">
    <location>
        <begin position="356"/>
        <end position="381"/>
    </location>
</feature>
<dbReference type="Proteomes" id="UP001165082">
    <property type="component" value="Unassembled WGS sequence"/>
</dbReference>
<dbReference type="PANTHER" id="PTHR44314">
    <property type="entry name" value="CILIA- AND FLAGELLA-ASSOCIATED PROTEIN 70"/>
    <property type="match status" value="1"/>
</dbReference>